<keyword evidence="1" id="KW-1232">Capsid decoration protein</keyword>
<dbReference type="HAMAP" id="MF_04115">
    <property type="entry name" value="SOC_T4"/>
    <property type="match status" value="1"/>
</dbReference>
<dbReference type="KEGG" id="vg:26637918"/>
<organism evidence="2 3">
    <name type="scientific">Pectobacterium bacteriophage PM2</name>
    <dbReference type="NCBI Taxonomy" id="1429794"/>
    <lineage>
        <taxon>Viruses</taxon>
        <taxon>Duplodnaviria</taxon>
        <taxon>Heunggongvirae</taxon>
        <taxon>Uroviricota</taxon>
        <taxon>Caudoviricetes</taxon>
        <taxon>Pantevenvirales</taxon>
        <taxon>Straboviridae</taxon>
        <taxon>Tevenvirinae</taxon>
        <taxon>Mosugukvirus</taxon>
        <taxon>Mosugukvirus pm2</taxon>
    </lineage>
</organism>
<proteinExistence type="inferred from homology"/>
<dbReference type="InterPro" id="IPR031743">
    <property type="entry name" value="Soc"/>
</dbReference>
<dbReference type="Proteomes" id="UP000030739">
    <property type="component" value="Segment"/>
</dbReference>
<dbReference type="InterPro" id="IPR038151">
    <property type="entry name" value="Soc_sf"/>
</dbReference>
<comment type="similarity">
    <text evidence="1">Belongs to the Tevenvirinae Soc family.</text>
</comment>
<evidence type="ECO:0000313" key="3">
    <source>
        <dbReference type="Proteomes" id="UP000030739"/>
    </source>
</evidence>
<gene>
    <name evidence="2" type="ORF">PM2_025</name>
</gene>
<comment type="subcellular location">
    <subcellularLocation>
        <location evidence="1">Virion</location>
    </subcellularLocation>
</comment>
<evidence type="ECO:0000256" key="1">
    <source>
        <dbReference type="HAMAP-Rule" id="MF_04115"/>
    </source>
</evidence>
<evidence type="ECO:0000313" key="2">
    <source>
        <dbReference type="EMBL" id="AHY24987.1"/>
    </source>
</evidence>
<reference evidence="2 3" key="1">
    <citation type="journal article" date="2015" name="Plant Pathol. J.">
        <title>Isolation and Genomic Characterization of the T4-Like Bacteriophage PM2 Infecting Pectobacterium carotovorum subsp. carotovorum.</title>
        <authorList>
            <person name="Lim J.A."/>
            <person name="Lee D.H."/>
            <person name="Heu S."/>
        </authorList>
    </citation>
    <scope>NUCLEOTIDE SEQUENCE [LARGE SCALE GENOMIC DNA]</scope>
</reference>
<dbReference type="OrthoDB" id="23172at10239"/>
<comment type="function">
    <text evidence="1">Capsid decoration protein which helps to stabilize the capsid against extremes of pH and temperature. Once maturation and expansion of the capsid has occured, trimers of soc attach the interfaces between the hexamer of the major capsid protein. Acts as a 'glue' between neighboring hexameric capsomers. Dispensable for the head morphogenesis and phage infection.</text>
</comment>
<sequence length="84" mass="8982">MGGYVNIKTFDHDDYGVAIAGKEVSVAFTVYSDSHRIARAHYQIFPSETPAYATVIEDTPAGRTAWAASNAAMFNPNAPAESGN</sequence>
<comment type="subunit">
    <text evidence="1">Homotrimer. Interacts with the major capsid protein; three soc molecules associate with each interface between the major capsid protein facets.</text>
</comment>
<accession>A0A0A0Q3A8</accession>
<dbReference type="Gene3D" id="3.90.930.20">
    <property type="entry name" value="Small outer capsid protein Soc"/>
    <property type="match status" value="1"/>
</dbReference>
<dbReference type="GO" id="GO:0098021">
    <property type="term" value="C:viral capsid, decoration"/>
    <property type="evidence" value="ECO:0007669"/>
    <property type="project" value="UniProtKB-UniRule"/>
</dbReference>
<dbReference type="GeneID" id="26637918"/>
<protein>
    <recommendedName>
        <fullName evidence="1">Small outer capsid protein</fullName>
        <shortName evidence="1">Soc</shortName>
    </recommendedName>
</protein>
<dbReference type="Pfam" id="PF16855">
    <property type="entry name" value="Soc"/>
    <property type="match status" value="1"/>
</dbReference>
<keyword evidence="3" id="KW-1185">Reference proteome</keyword>
<keyword evidence="1" id="KW-0946">Virion</keyword>
<name>A0A0A0Q3A8_9CAUD</name>
<keyword evidence="1" id="KW-0167">Capsid protein</keyword>
<dbReference type="EMBL" id="KF835987">
    <property type="protein sequence ID" value="AHY24987.1"/>
    <property type="molecule type" value="Genomic_DNA"/>
</dbReference>
<dbReference type="RefSeq" id="YP_009211446.1">
    <property type="nucleotide sequence ID" value="NC_028940.1"/>
</dbReference>